<dbReference type="EMBL" id="MFFM01000034">
    <property type="protein sequence ID" value="OGF12209.1"/>
    <property type="molecule type" value="Genomic_DNA"/>
</dbReference>
<organism evidence="1 2">
    <name type="scientific">Candidatus Edwardsbacteria bacterium GWF2_54_11</name>
    <dbReference type="NCBI Taxonomy" id="1817851"/>
    <lineage>
        <taxon>Bacteria</taxon>
        <taxon>Candidatus Edwardsiibacteriota</taxon>
    </lineage>
</organism>
<name>A0A1F5RCL0_9BACT</name>
<sequence>MRILEDIILKDSIEIKAAPEAVFNFLTGITDDKSYQVWHPQDHVAFCWIKGEPWKEGSILRAKEYIKGELHTLTFCVTKVIPNKTIEYVPAFWLLRIYYPKNSFIIEPKRDGCIFTAMGSFRVGRLVKTFAKNKLASGIASVEKHMKEEGENLKRILENENL</sequence>
<dbReference type="Gene3D" id="3.30.530.20">
    <property type="match status" value="1"/>
</dbReference>
<accession>A0A1F5RCL0</accession>
<dbReference type="InterPro" id="IPR019587">
    <property type="entry name" value="Polyketide_cyclase/dehydratase"/>
</dbReference>
<comment type="caution">
    <text evidence="1">The sequence shown here is derived from an EMBL/GenBank/DDBJ whole genome shotgun (WGS) entry which is preliminary data.</text>
</comment>
<dbReference type="SUPFAM" id="SSF55961">
    <property type="entry name" value="Bet v1-like"/>
    <property type="match status" value="1"/>
</dbReference>
<evidence type="ECO:0000313" key="2">
    <source>
        <dbReference type="Proteomes" id="UP000177230"/>
    </source>
</evidence>
<evidence type="ECO:0000313" key="1">
    <source>
        <dbReference type="EMBL" id="OGF12209.1"/>
    </source>
</evidence>
<proteinExistence type="predicted"/>
<reference evidence="1 2" key="1">
    <citation type="journal article" date="2016" name="Nat. Commun.">
        <title>Thousands of microbial genomes shed light on interconnected biogeochemical processes in an aquifer system.</title>
        <authorList>
            <person name="Anantharaman K."/>
            <person name="Brown C.T."/>
            <person name="Hug L.A."/>
            <person name="Sharon I."/>
            <person name="Castelle C.J."/>
            <person name="Probst A.J."/>
            <person name="Thomas B.C."/>
            <person name="Singh A."/>
            <person name="Wilkins M.J."/>
            <person name="Karaoz U."/>
            <person name="Brodie E.L."/>
            <person name="Williams K.H."/>
            <person name="Hubbard S.S."/>
            <person name="Banfield J.F."/>
        </authorList>
    </citation>
    <scope>NUCLEOTIDE SEQUENCE [LARGE SCALE GENOMIC DNA]</scope>
</reference>
<evidence type="ECO:0008006" key="3">
    <source>
        <dbReference type="Google" id="ProtNLM"/>
    </source>
</evidence>
<dbReference type="CDD" id="cd07812">
    <property type="entry name" value="SRPBCC"/>
    <property type="match status" value="1"/>
</dbReference>
<protein>
    <recommendedName>
        <fullName evidence="3">Polyketide cyclase</fullName>
    </recommendedName>
</protein>
<dbReference type="InterPro" id="IPR023393">
    <property type="entry name" value="START-like_dom_sf"/>
</dbReference>
<dbReference type="Pfam" id="PF10604">
    <property type="entry name" value="Polyketide_cyc2"/>
    <property type="match status" value="1"/>
</dbReference>
<dbReference type="Proteomes" id="UP000177230">
    <property type="component" value="Unassembled WGS sequence"/>
</dbReference>
<gene>
    <name evidence="1" type="ORF">A2024_04285</name>
</gene>
<dbReference type="AlphaFoldDB" id="A0A1F5RCL0"/>